<dbReference type="CDD" id="cd01347">
    <property type="entry name" value="ligand_gated_channel"/>
    <property type="match status" value="1"/>
</dbReference>
<dbReference type="PANTHER" id="PTHR30069">
    <property type="entry name" value="TONB-DEPENDENT OUTER MEMBRANE RECEPTOR"/>
    <property type="match status" value="1"/>
</dbReference>
<dbReference type="Pfam" id="PF00593">
    <property type="entry name" value="TonB_dep_Rec_b-barrel"/>
    <property type="match status" value="1"/>
</dbReference>
<evidence type="ECO:0000259" key="15">
    <source>
        <dbReference type="Pfam" id="PF07715"/>
    </source>
</evidence>
<dbReference type="PROSITE" id="PS52016">
    <property type="entry name" value="TONB_DEPENDENT_REC_3"/>
    <property type="match status" value="1"/>
</dbReference>
<gene>
    <name evidence="16" type="ORF">CQW49_02985</name>
</gene>
<dbReference type="STRING" id="595536.GCA_000178815_00350"/>
<keyword evidence="5 13" id="KW-0732">Signal</keyword>
<evidence type="ECO:0000256" key="4">
    <source>
        <dbReference type="ARBA" id="ARBA00022692"/>
    </source>
</evidence>
<proteinExistence type="inferred from homology"/>
<dbReference type="InterPro" id="IPR012910">
    <property type="entry name" value="Plug_dom"/>
</dbReference>
<feature type="domain" description="TonB-dependent receptor-like beta-barrel" evidence="14">
    <location>
        <begin position="360"/>
        <end position="773"/>
    </location>
</feature>
<dbReference type="KEGG" id="mtw:CQW49_02985"/>
<dbReference type="InterPro" id="IPR039426">
    <property type="entry name" value="TonB-dep_rcpt-like"/>
</dbReference>
<evidence type="ECO:0000256" key="9">
    <source>
        <dbReference type="ARBA" id="ARBA00023237"/>
    </source>
</evidence>
<keyword evidence="2 10" id="KW-0813">Transport</keyword>
<evidence type="ECO:0000259" key="14">
    <source>
        <dbReference type="Pfam" id="PF00593"/>
    </source>
</evidence>
<evidence type="ECO:0000256" key="3">
    <source>
        <dbReference type="ARBA" id="ARBA00022452"/>
    </source>
</evidence>
<evidence type="ECO:0000256" key="5">
    <source>
        <dbReference type="ARBA" id="ARBA00022729"/>
    </source>
</evidence>
<feature type="compositionally biased region" description="Gly residues" evidence="12">
    <location>
        <begin position="809"/>
        <end position="822"/>
    </location>
</feature>
<protein>
    <submittedName>
        <fullName evidence="16">TonB-dependent receptor</fullName>
    </submittedName>
</protein>
<evidence type="ECO:0000256" key="12">
    <source>
        <dbReference type="SAM" id="MobiDB-lite"/>
    </source>
</evidence>
<dbReference type="Pfam" id="PF07715">
    <property type="entry name" value="Plug"/>
    <property type="match status" value="1"/>
</dbReference>
<keyword evidence="8 10" id="KW-0472">Membrane</keyword>
<dbReference type="Gene3D" id="2.40.170.20">
    <property type="entry name" value="TonB-dependent receptor, beta-barrel domain"/>
    <property type="match status" value="1"/>
</dbReference>
<keyword evidence="4 10" id="KW-0812">Transmembrane</keyword>
<accession>A0A2D2CWB4</accession>
<feature type="domain" description="TonB-dependent receptor plug" evidence="15">
    <location>
        <begin position="65"/>
        <end position="175"/>
    </location>
</feature>
<feature type="chain" id="PRO_5013575098" evidence="13">
    <location>
        <begin position="28"/>
        <end position="834"/>
    </location>
</feature>
<evidence type="ECO:0000313" key="16">
    <source>
        <dbReference type="EMBL" id="ATQ66964.1"/>
    </source>
</evidence>
<dbReference type="InterPro" id="IPR000531">
    <property type="entry name" value="Beta-barrel_TonB"/>
</dbReference>
<dbReference type="InterPro" id="IPR036942">
    <property type="entry name" value="Beta-barrel_TonB_sf"/>
</dbReference>
<dbReference type="InterPro" id="IPR037066">
    <property type="entry name" value="Plug_dom_sf"/>
</dbReference>
<keyword evidence="3 10" id="KW-1134">Transmembrane beta strand</keyword>
<feature type="region of interest" description="Disordered" evidence="12">
    <location>
        <begin position="805"/>
        <end position="834"/>
    </location>
</feature>
<feature type="compositionally biased region" description="Low complexity" evidence="12">
    <location>
        <begin position="823"/>
        <end position="834"/>
    </location>
</feature>
<dbReference type="SUPFAM" id="SSF56935">
    <property type="entry name" value="Porins"/>
    <property type="match status" value="1"/>
</dbReference>
<evidence type="ECO:0000256" key="10">
    <source>
        <dbReference type="PROSITE-ProRule" id="PRU01360"/>
    </source>
</evidence>
<dbReference type="EMBL" id="CP023737">
    <property type="protein sequence ID" value="ATQ66964.1"/>
    <property type="molecule type" value="Genomic_DNA"/>
</dbReference>
<evidence type="ECO:0000256" key="1">
    <source>
        <dbReference type="ARBA" id="ARBA00004571"/>
    </source>
</evidence>
<keyword evidence="9 10" id="KW-0998">Cell outer membrane</keyword>
<evidence type="ECO:0000256" key="13">
    <source>
        <dbReference type="SAM" id="SignalP"/>
    </source>
</evidence>
<evidence type="ECO:0000256" key="11">
    <source>
        <dbReference type="RuleBase" id="RU003357"/>
    </source>
</evidence>
<keyword evidence="6" id="KW-0406">Ion transport</keyword>
<dbReference type="Gene3D" id="2.170.130.10">
    <property type="entry name" value="TonB-dependent receptor, plug domain"/>
    <property type="match status" value="1"/>
</dbReference>
<dbReference type="Proteomes" id="UP000230709">
    <property type="component" value="Chromosome"/>
</dbReference>
<dbReference type="GO" id="GO:0015344">
    <property type="term" value="F:siderophore uptake transmembrane transporter activity"/>
    <property type="evidence" value="ECO:0007669"/>
    <property type="project" value="TreeGrafter"/>
</dbReference>
<evidence type="ECO:0000256" key="8">
    <source>
        <dbReference type="ARBA" id="ARBA00023136"/>
    </source>
</evidence>
<evidence type="ECO:0000313" key="17">
    <source>
        <dbReference type="Proteomes" id="UP000230709"/>
    </source>
</evidence>
<keyword evidence="7 11" id="KW-0798">TonB box</keyword>
<organism evidence="16 17">
    <name type="scientific">Methylosinus trichosporium (strain ATCC 35070 / NCIMB 11131 / UNIQEM 75 / OB3b)</name>
    <dbReference type="NCBI Taxonomy" id="595536"/>
    <lineage>
        <taxon>Bacteria</taxon>
        <taxon>Pseudomonadati</taxon>
        <taxon>Pseudomonadota</taxon>
        <taxon>Alphaproteobacteria</taxon>
        <taxon>Hyphomicrobiales</taxon>
        <taxon>Methylocystaceae</taxon>
        <taxon>Methylosinus</taxon>
    </lineage>
</organism>
<keyword evidence="17" id="KW-1185">Reference proteome</keyword>
<reference evidence="17" key="1">
    <citation type="submission" date="2017-10" db="EMBL/GenBank/DDBJ databases">
        <title>Completed PacBio SMRT sequence of Methylosinus trichosporium OB3b reveals presence of a third large plasmid.</title>
        <authorList>
            <person name="Charles T.C."/>
            <person name="Lynch M.D.J."/>
            <person name="Heil J.R."/>
            <person name="Cheng J."/>
        </authorList>
    </citation>
    <scope>NUCLEOTIDE SEQUENCE [LARGE SCALE GENOMIC DNA]</scope>
    <source>
        <strain evidence="17">OB3b</strain>
    </source>
</reference>
<dbReference type="GO" id="GO:0044718">
    <property type="term" value="P:siderophore transmembrane transport"/>
    <property type="evidence" value="ECO:0007669"/>
    <property type="project" value="TreeGrafter"/>
</dbReference>
<sequence length="834" mass="90566">MSPSSRLLRSASACALALASLPFAAHAQEELPTIDVAGQSAGGSSAPAEKKPFSGSYVPESVSHTTVVSSATREEIDKTVNTMTTAETFKYLPSVLVRERFIGDRNATVQGRVNNPQDSARTMVYADGVLLSNYLGNSYAYPPRWGMVSPAEIDRIDVIAGPMSALYGGNSLSGVYTVTTRMPDHFEVHASATGALQPFNWYNTNTTNLSGNMNILVGDRINDLSFWFGYDRLDAQGQTQTFSLNPRTSAAGKNVIEGYGGVLAPDPSGTPYNLVAGGAGADHSQQHMGKFKIAYDLAPGVRAKYQIGFWSLVDDTFVDPYLTTKDGVPIYNLGKNTLIGGALGAYSISGLNPTHSNASHLMQSAELKSDTGGVFDYDLVATQYNYLRDYTNSATSYGLIPTAAADGTISYSTNPSGSNVNQGGNYWRTFDARAIYRPEVDMLGRHVLSFGGNAWTYSLNSVQTNTLNWTSNFYTSIKALNYGKVDMKGVYLQDEWKFHPQWRLTLGARGDFWDAYDGANYNPGKASTQFQTSQKGAFSPKGALEYQVTPEFLMRASIARNYRFPTVTELFQGITTPNSQLINNPYLQPESSTYYEATGEYRWANAFNGAVGMIVPRVSLFMDDRWNFINSQTTLIGGFSTTAQSNIDKIRIRGVEGAINMTDVYVPGLNFNASATFVDAKILSDSTMPYIQGNQVPRIPRIRMRAVASYSPTPDFSLAAGVRFATGAFTQLTNTDFSHDVYGNTDSSYLVFDAKANYKFAPNWTLTAGIDNIGRYKYLVNPNPYPQRTFFLGVKYDFGGPQQTASASGNGGYNAPAGGGGNAPLSGGSPTITR</sequence>
<name>A0A2D2CWB4_METT3</name>
<dbReference type="AlphaFoldDB" id="A0A2D2CWB4"/>
<dbReference type="RefSeq" id="WP_003614956.1">
    <property type="nucleotide sequence ID" value="NZ_ADVE02000001.1"/>
</dbReference>
<dbReference type="GO" id="GO:0009279">
    <property type="term" value="C:cell outer membrane"/>
    <property type="evidence" value="ECO:0007669"/>
    <property type="project" value="UniProtKB-SubCell"/>
</dbReference>
<dbReference type="PANTHER" id="PTHR30069:SF53">
    <property type="entry name" value="COLICIN I RECEPTOR-RELATED"/>
    <property type="match status" value="1"/>
</dbReference>
<evidence type="ECO:0000256" key="2">
    <source>
        <dbReference type="ARBA" id="ARBA00022448"/>
    </source>
</evidence>
<feature type="signal peptide" evidence="13">
    <location>
        <begin position="1"/>
        <end position="27"/>
    </location>
</feature>
<comment type="similarity">
    <text evidence="10 11">Belongs to the TonB-dependent receptor family.</text>
</comment>
<evidence type="ECO:0000256" key="6">
    <source>
        <dbReference type="ARBA" id="ARBA00023065"/>
    </source>
</evidence>
<keyword evidence="16" id="KW-0675">Receptor</keyword>
<evidence type="ECO:0000256" key="7">
    <source>
        <dbReference type="ARBA" id="ARBA00023077"/>
    </source>
</evidence>
<comment type="subcellular location">
    <subcellularLocation>
        <location evidence="1 10">Cell outer membrane</location>
        <topology evidence="1 10">Multi-pass membrane protein</topology>
    </subcellularLocation>
</comment>